<dbReference type="Proteomes" id="UP001157418">
    <property type="component" value="Unassembled WGS sequence"/>
</dbReference>
<dbReference type="AlphaFoldDB" id="A0AAU9NCH9"/>
<proteinExistence type="predicted"/>
<evidence type="ECO:0000313" key="5">
    <source>
        <dbReference type="EMBL" id="CAH1435139.1"/>
    </source>
</evidence>
<dbReference type="InterPro" id="IPR053192">
    <property type="entry name" value="Vacuole_Formation_Reg"/>
</dbReference>
<dbReference type="PROSITE" id="PS50081">
    <property type="entry name" value="ZF_DAG_PE_2"/>
    <property type="match status" value="1"/>
</dbReference>
<dbReference type="InterPro" id="IPR004146">
    <property type="entry name" value="DC1"/>
</dbReference>
<dbReference type="InterPro" id="IPR002219">
    <property type="entry name" value="PKC_DAG/PE"/>
</dbReference>
<feature type="domain" description="Phorbol-ester/DAG-type" evidence="4">
    <location>
        <begin position="539"/>
        <end position="597"/>
    </location>
</feature>
<accession>A0AAU9NCH9</accession>
<evidence type="ECO:0000256" key="2">
    <source>
        <dbReference type="ARBA" id="ARBA00022737"/>
    </source>
</evidence>
<reference evidence="5 6" key="1">
    <citation type="submission" date="2022-01" db="EMBL/GenBank/DDBJ databases">
        <authorList>
            <person name="Xiong W."/>
            <person name="Schranz E."/>
        </authorList>
    </citation>
    <scope>NUCLEOTIDE SEQUENCE [LARGE SCALE GENOMIC DNA]</scope>
</reference>
<comment type="caution">
    <text evidence="5">The sequence shown here is derived from an EMBL/GenBank/DDBJ whole genome shotgun (WGS) entry which is preliminary data.</text>
</comment>
<evidence type="ECO:0000256" key="1">
    <source>
        <dbReference type="ARBA" id="ARBA00022723"/>
    </source>
</evidence>
<keyword evidence="2" id="KW-0677">Repeat</keyword>
<keyword evidence="6" id="KW-1185">Reference proteome</keyword>
<keyword evidence="3" id="KW-0862">Zinc</keyword>
<name>A0AAU9NCH9_9ASTR</name>
<dbReference type="EMBL" id="CAKMRJ010004343">
    <property type="protein sequence ID" value="CAH1435139.1"/>
    <property type="molecule type" value="Genomic_DNA"/>
</dbReference>
<dbReference type="SUPFAM" id="SSF57889">
    <property type="entry name" value="Cysteine-rich domain"/>
    <property type="match status" value="7"/>
</dbReference>
<organism evidence="5 6">
    <name type="scientific">Lactuca virosa</name>
    <dbReference type="NCBI Taxonomy" id="75947"/>
    <lineage>
        <taxon>Eukaryota</taxon>
        <taxon>Viridiplantae</taxon>
        <taxon>Streptophyta</taxon>
        <taxon>Embryophyta</taxon>
        <taxon>Tracheophyta</taxon>
        <taxon>Spermatophyta</taxon>
        <taxon>Magnoliopsida</taxon>
        <taxon>eudicotyledons</taxon>
        <taxon>Gunneridae</taxon>
        <taxon>Pentapetalae</taxon>
        <taxon>asterids</taxon>
        <taxon>campanulids</taxon>
        <taxon>Asterales</taxon>
        <taxon>Asteraceae</taxon>
        <taxon>Cichorioideae</taxon>
        <taxon>Cichorieae</taxon>
        <taxon>Lactucinae</taxon>
        <taxon>Lactuca</taxon>
    </lineage>
</organism>
<evidence type="ECO:0000313" key="6">
    <source>
        <dbReference type="Proteomes" id="UP001157418"/>
    </source>
</evidence>
<dbReference type="GO" id="GO:0046872">
    <property type="term" value="F:metal ion binding"/>
    <property type="evidence" value="ECO:0007669"/>
    <property type="project" value="UniProtKB-KW"/>
</dbReference>
<dbReference type="InterPro" id="IPR046349">
    <property type="entry name" value="C1-like_sf"/>
</dbReference>
<dbReference type="PANTHER" id="PTHR32410">
    <property type="entry name" value="CYSTEINE/HISTIDINE-RICH C1 DOMAIN FAMILY PROTEIN"/>
    <property type="match status" value="1"/>
</dbReference>
<sequence>MEALEVPEHEHPLKLIDLQLEYPLYYEEEEEVDDDDDDDDEGGDMITNEGFHGVTCGRCREEIHMYHRYYYKCVGGDSSSSSSSSSCECDFSLHKFCAELSTRLDHTLHRHPLIQRQMDGDWSCRICKCLHKPLEMCYDCSQSECHFPIDVNCGVEVGKKIIHHPSHPHLLMCVFPKPILCECSACGKEHKGIFYQCTICSGFAIHNDCAFLPEKLLIQHTTNHAFDHIHPLTVSYSFPLIDQKAKHDPKCRVCSRDFVATEDLWIYKCDKCLYYAHAGCATSTSVRPIGTIRQFEVEDYNYEHPGLLLHLPFPDETYSLPKHLFSQETGTSDDHKADHLTHKSHQHPLILVDHAQSNGLTSSSWLLKCHNPMKKTQLLCDGCLKPITATMPFYVCANDDQIQGGCNFALHEWCTRLPIEIQNHPVHPYHTLVLMYSHAHPFFFGMFYCNVCHLFCNGFAYGCVKCGYYVDVTCGFMPKQISHKLHPNHILSISREGSRAPLCNMCHLNTSEGPFLFCCDWCGFFMHSRCAFLIPEAIRHKYDEHPMQLSYQPIENHKSEYFCEICEGDLNPHASFYHCKDCAQSVHTSCASLILECETETYIKFGGGVHLAVNIKFGGIHKTHSHPHPLSFAQGTVLDGQCSMCGDGLQYNMIFKCLECKFVIDYVCCERLIKA</sequence>
<keyword evidence="1" id="KW-0479">Metal-binding</keyword>
<evidence type="ECO:0000256" key="3">
    <source>
        <dbReference type="ARBA" id="ARBA00022833"/>
    </source>
</evidence>
<dbReference type="PANTHER" id="PTHR32410:SF161">
    <property type="entry name" value="DC1, ZINC FINGER, RING_FYVE_PHD-TYPE-RELATED"/>
    <property type="match status" value="1"/>
</dbReference>
<dbReference type="Pfam" id="PF03107">
    <property type="entry name" value="C1_2"/>
    <property type="match status" value="2"/>
</dbReference>
<protein>
    <recommendedName>
        <fullName evidence="4">Phorbol-ester/DAG-type domain-containing protein</fullName>
    </recommendedName>
</protein>
<gene>
    <name evidence="5" type="ORF">LVIROSA_LOCUS21603</name>
</gene>
<evidence type="ECO:0000259" key="4">
    <source>
        <dbReference type="PROSITE" id="PS50081"/>
    </source>
</evidence>